<name>A0AA48L030_9TREE</name>
<sequence length="418" mass="46973">MPNPTLKAMAWPIAVGEGPSILIVGAGMGGLCLALDLDRRGLTNWMGMSMRHSAHLNPAWSETHPERAEIQHYWEALARTEGLWHRVKLQYTAVRAEWDADETAYYVTMHDHTGEEHVYRADILINATGMLSTPRRIELPGADRFEGTILHASDWPEDLRAEQLRGKKVVVVGNGCSGVQIVGELGVDPDIEITSVAEARQWFIPSPKERLLAQWRMDAKFYWYKTKEGASDRQRMEEGIGAWMRKTLPEYMRHTVPEYSFGARRLIYEDGYFAALNSGHARFIEGRVVRVTPTAAVLDDGREIPANYIVLATGFDAEATALDVVGDTDATSNYKSRSDWTMYRGIAMPGIPNYFTVFGNNMYLNHISVSSVLEIQAAYIARIIAAMRDYSVRKLSVKPTAAAAYEAWLEARLRLMAE</sequence>
<organism evidence="3 4">
    <name type="scientific">Cutaneotrichosporon cavernicola</name>
    <dbReference type="NCBI Taxonomy" id="279322"/>
    <lineage>
        <taxon>Eukaryota</taxon>
        <taxon>Fungi</taxon>
        <taxon>Dikarya</taxon>
        <taxon>Basidiomycota</taxon>
        <taxon>Agaricomycotina</taxon>
        <taxon>Tremellomycetes</taxon>
        <taxon>Trichosporonales</taxon>
        <taxon>Trichosporonaceae</taxon>
        <taxon>Cutaneotrichosporon</taxon>
    </lineage>
</organism>
<dbReference type="KEGG" id="ccac:CcaHIS019_0207080"/>
<evidence type="ECO:0000313" key="4">
    <source>
        <dbReference type="Proteomes" id="UP001233271"/>
    </source>
</evidence>
<dbReference type="GeneID" id="85493217"/>
<proteinExistence type="inferred from homology"/>
<comment type="similarity">
    <text evidence="1">Belongs to the FAD-binding monooxygenase family.</text>
</comment>
<feature type="domain" description="FAD/NAD(P)-binding" evidence="2">
    <location>
        <begin position="20"/>
        <end position="181"/>
    </location>
</feature>
<protein>
    <recommendedName>
        <fullName evidence="2">FAD/NAD(P)-binding domain-containing protein</fullName>
    </recommendedName>
</protein>
<reference evidence="3" key="1">
    <citation type="journal article" date="2023" name="BMC Genomics">
        <title>Chromosome-level genome assemblies of Cutaneotrichosporon spp. (Trichosporonales, Basidiomycota) reveal imbalanced evolution between nucleotide sequences and chromosome synteny.</title>
        <authorList>
            <person name="Kobayashi Y."/>
            <person name="Kayamori A."/>
            <person name="Aoki K."/>
            <person name="Shiwa Y."/>
            <person name="Matsutani M."/>
            <person name="Fujita N."/>
            <person name="Sugita T."/>
            <person name="Iwasaki W."/>
            <person name="Tanaka N."/>
            <person name="Takashima M."/>
        </authorList>
    </citation>
    <scope>NUCLEOTIDE SEQUENCE</scope>
    <source>
        <strain evidence="3">HIS019</strain>
    </source>
</reference>
<dbReference type="PANTHER" id="PTHR42877">
    <property type="entry name" value="L-ORNITHINE N(5)-MONOOXYGENASE-RELATED"/>
    <property type="match status" value="1"/>
</dbReference>
<keyword evidence="4" id="KW-1185">Reference proteome</keyword>
<evidence type="ECO:0000313" key="3">
    <source>
        <dbReference type="EMBL" id="BEI89346.1"/>
    </source>
</evidence>
<dbReference type="PRINTS" id="PR00469">
    <property type="entry name" value="PNDRDTASEII"/>
</dbReference>
<evidence type="ECO:0000256" key="1">
    <source>
        <dbReference type="ARBA" id="ARBA00010139"/>
    </source>
</evidence>
<gene>
    <name evidence="3" type="ORF">CcaverHIS019_0207080</name>
</gene>
<dbReference type="Proteomes" id="UP001233271">
    <property type="component" value="Chromosome 2"/>
</dbReference>
<dbReference type="InterPro" id="IPR036188">
    <property type="entry name" value="FAD/NAD-bd_sf"/>
</dbReference>
<dbReference type="EMBL" id="AP028213">
    <property type="protein sequence ID" value="BEI89346.1"/>
    <property type="molecule type" value="Genomic_DNA"/>
</dbReference>
<dbReference type="SUPFAM" id="SSF51905">
    <property type="entry name" value="FAD/NAD(P)-binding domain"/>
    <property type="match status" value="2"/>
</dbReference>
<evidence type="ECO:0000259" key="2">
    <source>
        <dbReference type="Pfam" id="PF07992"/>
    </source>
</evidence>
<dbReference type="Pfam" id="PF07992">
    <property type="entry name" value="Pyr_redox_2"/>
    <property type="match status" value="1"/>
</dbReference>
<dbReference type="PANTHER" id="PTHR42877:SF4">
    <property type="entry name" value="FAD_NAD(P)-BINDING DOMAIN-CONTAINING PROTEIN-RELATED"/>
    <property type="match status" value="1"/>
</dbReference>
<dbReference type="AlphaFoldDB" id="A0AA48L030"/>
<dbReference type="InterPro" id="IPR051209">
    <property type="entry name" value="FAD-bind_Monooxygenase_sf"/>
</dbReference>
<dbReference type="RefSeq" id="XP_060454612.1">
    <property type="nucleotide sequence ID" value="XM_060597750.1"/>
</dbReference>
<dbReference type="Gene3D" id="3.50.50.60">
    <property type="entry name" value="FAD/NAD(P)-binding domain"/>
    <property type="match status" value="3"/>
</dbReference>
<dbReference type="InterPro" id="IPR023753">
    <property type="entry name" value="FAD/NAD-binding_dom"/>
</dbReference>
<dbReference type="GO" id="GO:0016491">
    <property type="term" value="F:oxidoreductase activity"/>
    <property type="evidence" value="ECO:0007669"/>
    <property type="project" value="InterPro"/>
</dbReference>
<accession>A0AA48L030</accession>